<dbReference type="Proteomes" id="UP000694398">
    <property type="component" value="Unassembled WGS sequence"/>
</dbReference>
<dbReference type="GeneID" id="102027302"/>
<reference evidence="12" key="1">
    <citation type="submission" date="2025-08" db="UniProtKB">
        <authorList>
            <consortium name="Ensembl"/>
        </authorList>
    </citation>
    <scope>IDENTIFICATION</scope>
</reference>
<evidence type="ECO:0000256" key="5">
    <source>
        <dbReference type="ARBA" id="ARBA00022840"/>
    </source>
</evidence>
<dbReference type="InterPro" id="IPR041715">
    <property type="entry name" value="HisRS-like_core"/>
</dbReference>
<dbReference type="GO" id="GO:0003723">
    <property type="term" value="F:RNA binding"/>
    <property type="evidence" value="ECO:0007669"/>
    <property type="project" value="TreeGrafter"/>
</dbReference>
<dbReference type="SUPFAM" id="SSF52954">
    <property type="entry name" value="Class II aaRS ABD-related"/>
    <property type="match status" value="1"/>
</dbReference>
<dbReference type="InterPro" id="IPR045864">
    <property type="entry name" value="aa-tRNA-synth_II/BPL/LPL"/>
</dbReference>
<dbReference type="OMA" id="YQIQKVW"/>
<dbReference type="Gene3D" id="3.40.50.800">
    <property type="entry name" value="Anticodon-binding domain"/>
    <property type="match status" value="1"/>
</dbReference>
<evidence type="ECO:0000256" key="3">
    <source>
        <dbReference type="ARBA" id="ARBA00022598"/>
    </source>
</evidence>
<dbReference type="GO" id="GO:0005829">
    <property type="term" value="C:cytosol"/>
    <property type="evidence" value="ECO:0007669"/>
    <property type="project" value="TreeGrafter"/>
</dbReference>
<evidence type="ECO:0000256" key="2">
    <source>
        <dbReference type="ARBA" id="ARBA00012815"/>
    </source>
</evidence>
<comment type="similarity">
    <text evidence="1">Belongs to the class-II aminoacyl-tRNA synthetase family.</text>
</comment>
<dbReference type="OrthoDB" id="1906957at2759"/>
<evidence type="ECO:0000256" key="9">
    <source>
        <dbReference type="ARBA" id="ARBA00047639"/>
    </source>
</evidence>
<dbReference type="CDD" id="cd00773">
    <property type="entry name" value="HisRS-like_core"/>
    <property type="match status" value="1"/>
</dbReference>
<dbReference type="GO" id="GO:0042802">
    <property type="term" value="F:identical protein binding"/>
    <property type="evidence" value="ECO:0007669"/>
    <property type="project" value="TreeGrafter"/>
</dbReference>
<evidence type="ECO:0000256" key="4">
    <source>
        <dbReference type="ARBA" id="ARBA00022741"/>
    </source>
</evidence>
<dbReference type="GO" id="GO:0005524">
    <property type="term" value="F:ATP binding"/>
    <property type="evidence" value="ECO:0007669"/>
    <property type="project" value="UniProtKB-KW"/>
</dbReference>
<dbReference type="AlphaFoldDB" id="A0A8C2YRH8"/>
<keyword evidence="6" id="KW-0648">Protein biosynthesis</keyword>
<evidence type="ECO:0000313" key="13">
    <source>
        <dbReference type="Proteomes" id="UP000694398"/>
    </source>
</evidence>
<dbReference type="GO" id="GO:0004821">
    <property type="term" value="F:histidine-tRNA ligase activity"/>
    <property type="evidence" value="ECO:0007669"/>
    <property type="project" value="UniProtKB-EC"/>
</dbReference>
<evidence type="ECO:0000256" key="7">
    <source>
        <dbReference type="ARBA" id="ARBA00023146"/>
    </source>
</evidence>
<dbReference type="PANTHER" id="PTHR11476">
    <property type="entry name" value="HISTIDYL-TRNA SYNTHETASE"/>
    <property type="match status" value="1"/>
</dbReference>
<dbReference type="PROSITE" id="PS50862">
    <property type="entry name" value="AA_TRNA_LIGASE_II"/>
    <property type="match status" value="1"/>
</dbReference>
<dbReference type="InterPro" id="IPR006195">
    <property type="entry name" value="aa-tRNA-synth_II"/>
</dbReference>
<dbReference type="PIRSF" id="PIRSF001549">
    <property type="entry name" value="His-tRNA_synth"/>
    <property type="match status" value="1"/>
</dbReference>
<dbReference type="InterPro" id="IPR033656">
    <property type="entry name" value="HisRS_anticodon"/>
</dbReference>
<keyword evidence="13" id="KW-1185">Reference proteome</keyword>
<accession>A0A8C2YRH8</accession>
<sequence>MPRLGLLPRRAFAALLSQLLRPPRTACVRALGGHSQIAEAMVTSQLKPHQEKPSFIIKTPRGTRDLSPQEMVVREKILDMVISCFKRHGAKGLDTPAFELKEVLMEKYNEQSGLIYDLEDQGGELLSLRYDLTVPFARYLAMNKLKKMKRYQVGKVWRRESPTMVQGRYREFYQCDFDIAGQFDPMIPDAECLKIMCEILSGLQLGDFLIKVNDRRIVDGVFAVCGVPESKFHTICASMDKLDKISWKGVRHEMVAQKGLAPEVADRIGDYVQHHGGVSLVEQMLQDPRLSQNKQALEGLESLKLLFEYLTLFGITEKISFDLSLARGLDYYTGVIYEAVLLQTPAQVGEEPFNVGSVAAGGRYDELVATFDPKGHKVPCVGLSIGVERIFHIVEQRIKTSGEKVRTTETQVFVATPQKNFLRQRLKLIAELWDAGIKAEMLYKNNPKLLTQLHYCENTGIPWVVIIGEQEQKEGVIKLRSVATREEEAIKREHLVAEIQKRLSQS</sequence>
<evidence type="ECO:0000256" key="1">
    <source>
        <dbReference type="ARBA" id="ARBA00008226"/>
    </source>
</evidence>
<feature type="domain" description="Aminoacyl-transfer RNA synthetases class-II family profile" evidence="11">
    <location>
        <begin position="61"/>
        <end position="417"/>
    </location>
</feature>
<protein>
    <recommendedName>
        <fullName evidence="2">histidine--tRNA ligase</fullName>
        <ecNumber evidence="2">6.1.1.21</ecNumber>
    </recommendedName>
    <alternativeName>
        <fullName evidence="8">Histidyl-tRNA synthetase</fullName>
    </alternativeName>
</protein>
<feature type="binding site" evidence="10">
    <location>
        <position position="158"/>
    </location>
    <ligand>
        <name>L-histidine</name>
        <dbReference type="ChEBI" id="CHEBI:57595"/>
    </ligand>
</feature>
<dbReference type="PANTHER" id="PTHR11476:SF6">
    <property type="entry name" value="HISTIDINE--TRNA LIGASE, MITOCHONDRIAL"/>
    <property type="match status" value="1"/>
</dbReference>
<evidence type="ECO:0000256" key="6">
    <source>
        <dbReference type="ARBA" id="ARBA00022917"/>
    </source>
</evidence>
<dbReference type="FunFam" id="3.40.50.800:FF:000008">
    <property type="entry name" value="histidine--tRNA ligase, cytoplasmic isoform X1"/>
    <property type="match status" value="1"/>
</dbReference>
<keyword evidence="4" id="KW-0547">Nucleotide-binding</keyword>
<dbReference type="SUPFAM" id="SSF55681">
    <property type="entry name" value="Class II aaRS and biotin synthetases"/>
    <property type="match status" value="1"/>
</dbReference>
<dbReference type="InterPro" id="IPR004154">
    <property type="entry name" value="Anticodon-bd"/>
</dbReference>
<feature type="binding site" evidence="10">
    <location>
        <position position="178"/>
    </location>
    <ligand>
        <name>L-histidine</name>
        <dbReference type="ChEBI" id="CHEBI:57595"/>
    </ligand>
</feature>
<dbReference type="Pfam" id="PF03129">
    <property type="entry name" value="HGTP_anticodon"/>
    <property type="match status" value="1"/>
</dbReference>
<evidence type="ECO:0000256" key="8">
    <source>
        <dbReference type="ARBA" id="ARBA00030619"/>
    </source>
</evidence>
<dbReference type="EC" id="6.1.1.21" evidence="2"/>
<keyword evidence="7" id="KW-0030">Aminoacyl-tRNA synthetase</keyword>
<dbReference type="GO" id="GO:0006427">
    <property type="term" value="P:histidyl-tRNA aminoacylation"/>
    <property type="evidence" value="ECO:0007669"/>
    <property type="project" value="InterPro"/>
</dbReference>
<dbReference type="NCBIfam" id="TIGR00442">
    <property type="entry name" value="hisS"/>
    <property type="match status" value="1"/>
</dbReference>
<dbReference type="CTD" id="23438"/>
<dbReference type="RefSeq" id="XP_005382068.1">
    <property type="nucleotide sequence ID" value="XM_005382011.2"/>
</dbReference>
<dbReference type="InterPro" id="IPR004516">
    <property type="entry name" value="HisRS/HisZ"/>
</dbReference>
<gene>
    <name evidence="12" type="primary">HARS2</name>
</gene>
<dbReference type="Gene3D" id="3.30.930.10">
    <property type="entry name" value="Bira Bifunctional Protein, Domain 2"/>
    <property type="match status" value="1"/>
</dbReference>
<proteinExistence type="inferred from homology"/>
<evidence type="ECO:0000259" key="11">
    <source>
        <dbReference type="PROSITE" id="PS50862"/>
    </source>
</evidence>
<dbReference type="FunFam" id="3.30.930.10:FF:000021">
    <property type="entry name" value="Probable histidine--tRNA ligase, mitochondrial"/>
    <property type="match status" value="1"/>
</dbReference>
<dbReference type="CDD" id="cd00859">
    <property type="entry name" value="HisRS_anticodon"/>
    <property type="match status" value="1"/>
</dbReference>
<dbReference type="InterPro" id="IPR036621">
    <property type="entry name" value="Anticodon-bd_dom_sf"/>
</dbReference>
<feature type="binding site" evidence="10">
    <location>
        <position position="174"/>
    </location>
    <ligand>
        <name>L-histidine</name>
        <dbReference type="ChEBI" id="CHEBI:57595"/>
    </ligand>
</feature>
<feature type="binding site" evidence="10">
    <location>
        <position position="327"/>
    </location>
    <ligand>
        <name>L-histidine</name>
        <dbReference type="ChEBI" id="CHEBI:57595"/>
    </ligand>
</feature>
<keyword evidence="5" id="KW-0067">ATP-binding</keyword>
<dbReference type="GO" id="GO:0005739">
    <property type="term" value="C:mitochondrion"/>
    <property type="evidence" value="ECO:0007669"/>
    <property type="project" value="Ensembl"/>
</dbReference>
<reference evidence="12" key="2">
    <citation type="submission" date="2025-09" db="UniProtKB">
        <authorList>
            <consortium name="Ensembl"/>
        </authorList>
    </citation>
    <scope>IDENTIFICATION</scope>
</reference>
<evidence type="ECO:0000313" key="12">
    <source>
        <dbReference type="Ensembl" id="ENSCLAP00000017981.1"/>
    </source>
</evidence>
<comment type="catalytic activity">
    <reaction evidence="9">
        <text>tRNA(His) + L-histidine + ATP = L-histidyl-tRNA(His) + AMP + diphosphate + H(+)</text>
        <dbReference type="Rhea" id="RHEA:17313"/>
        <dbReference type="Rhea" id="RHEA-COMP:9665"/>
        <dbReference type="Rhea" id="RHEA-COMP:9689"/>
        <dbReference type="ChEBI" id="CHEBI:15378"/>
        <dbReference type="ChEBI" id="CHEBI:30616"/>
        <dbReference type="ChEBI" id="CHEBI:33019"/>
        <dbReference type="ChEBI" id="CHEBI:57595"/>
        <dbReference type="ChEBI" id="CHEBI:78442"/>
        <dbReference type="ChEBI" id="CHEBI:78527"/>
        <dbReference type="ChEBI" id="CHEBI:456215"/>
        <dbReference type="EC" id="6.1.1.21"/>
    </reaction>
</comment>
<feature type="binding site" evidence="10">
    <location>
        <begin position="331"/>
        <end position="332"/>
    </location>
    <ligand>
        <name>L-histidine</name>
        <dbReference type="ChEBI" id="CHEBI:57595"/>
    </ligand>
</feature>
<evidence type="ECO:0000256" key="10">
    <source>
        <dbReference type="PIRSR" id="PIRSR001549-1"/>
    </source>
</evidence>
<dbReference type="GeneTree" id="ENSGT00390000005922"/>
<name>A0A8C2YRH8_CHILA</name>
<feature type="binding site" evidence="10">
    <location>
        <begin position="131"/>
        <end position="133"/>
    </location>
    <ligand>
        <name>L-histidine</name>
        <dbReference type="ChEBI" id="CHEBI:57595"/>
    </ligand>
</feature>
<organism evidence="12 13">
    <name type="scientific">Chinchilla lanigera</name>
    <name type="common">Long-tailed chinchilla</name>
    <name type="synonym">Chinchilla villidera</name>
    <dbReference type="NCBI Taxonomy" id="34839"/>
    <lineage>
        <taxon>Eukaryota</taxon>
        <taxon>Metazoa</taxon>
        <taxon>Chordata</taxon>
        <taxon>Craniata</taxon>
        <taxon>Vertebrata</taxon>
        <taxon>Euteleostomi</taxon>
        <taxon>Mammalia</taxon>
        <taxon>Eutheria</taxon>
        <taxon>Euarchontoglires</taxon>
        <taxon>Glires</taxon>
        <taxon>Rodentia</taxon>
        <taxon>Hystricomorpha</taxon>
        <taxon>Chinchillidae</taxon>
        <taxon>Chinchilla</taxon>
    </lineage>
</organism>
<keyword evidence="3" id="KW-0436">Ligase</keyword>
<dbReference type="InterPro" id="IPR015807">
    <property type="entry name" value="His-tRNA-ligase"/>
</dbReference>
<dbReference type="Ensembl" id="ENSCLAT00000018159.1">
    <property type="protein sequence ID" value="ENSCLAP00000017981.1"/>
    <property type="gene ID" value="ENSCLAG00000012334.1"/>
</dbReference>
<dbReference type="Pfam" id="PF13393">
    <property type="entry name" value="tRNA-synt_His"/>
    <property type="match status" value="1"/>
</dbReference>